<reference evidence="9 10" key="2">
    <citation type="submission" date="2018-06" db="EMBL/GenBank/DDBJ databases">
        <title>Metagenomic assembly of (sub)arctic Cyanobacteria and their associated microbiome from non-axenic cultures.</title>
        <authorList>
            <person name="Baurain D."/>
        </authorList>
    </citation>
    <scope>NUCLEOTIDE SEQUENCE [LARGE SCALE GENOMIC DNA]</scope>
    <source>
        <strain evidence="9">ULC041bin1</strain>
    </source>
</reference>
<dbReference type="InterPro" id="IPR015590">
    <property type="entry name" value="Aldehyde_DH_dom"/>
</dbReference>
<dbReference type="PANTHER" id="PTHR43570">
    <property type="entry name" value="ALDEHYDE DEHYDROGENASE"/>
    <property type="match status" value="1"/>
</dbReference>
<dbReference type="SUPFAM" id="SSF53720">
    <property type="entry name" value="ALDH-like"/>
    <property type="match status" value="1"/>
</dbReference>
<evidence type="ECO:0000256" key="6">
    <source>
        <dbReference type="PROSITE-ProRule" id="PRU10007"/>
    </source>
</evidence>
<evidence type="ECO:0000256" key="5">
    <source>
        <dbReference type="PIRSR" id="PIRSR036492-1"/>
    </source>
</evidence>
<dbReference type="PROSITE" id="PS00687">
    <property type="entry name" value="ALDEHYDE_DEHYDR_GLU"/>
    <property type="match status" value="1"/>
</dbReference>
<dbReference type="InterPro" id="IPR016160">
    <property type="entry name" value="Ald_DH_CS_CYS"/>
</dbReference>
<dbReference type="PROSITE" id="PS00070">
    <property type="entry name" value="ALDEHYDE_DEHYDR_CYS"/>
    <property type="match status" value="1"/>
</dbReference>
<dbReference type="InterPro" id="IPR012394">
    <property type="entry name" value="Aldehyde_DH_NAD(P)"/>
</dbReference>
<name>A0A2W4W7I7_9CYAN</name>
<feature type="active site" evidence="5">
    <location>
        <position position="248"/>
    </location>
</feature>
<dbReference type="InterPro" id="IPR016162">
    <property type="entry name" value="Ald_DH_N"/>
</dbReference>
<evidence type="ECO:0000313" key="9">
    <source>
        <dbReference type="EMBL" id="PZO40412.1"/>
    </source>
</evidence>
<evidence type="ECO:0000313" key="10">
    <source>
        <dbReference type="Proteomes" id="UP000249081"/>
    </source>
</evidence>
<dbReference type="PIRSF" id="PIRSF036492">
    <property type="entry name" value="ALDH"/>
    <property type="match status" value="1"/>
</dbReference>
<keyword evidence="2 4" id="KW-0560">Oxidoreductase</keyword>
<dbReference type="GO" id="GO:0004029">
    <property type="term" value="F:aldehyde dehydrogenase (NAD+) activity"/>
    <property type="evidence" value="ECO:0007669"/>
    <property type="project" value="TreeGrafter"/>
</dbReference>
<dbReference type="EMBL" id="QBMN01000073">
    <property type="protein sequence ID" value="PZO40412.1"/>
    <property type="molecule type" value="Genomic_DNA"/>
</dbReference>
<dbReference type="FunFam" id="3.40.605.10:FF:000004">
    <property type="entry name" value="Aldehyde dehydrogenase"/>
    <property type="match status" value="1"/>
</dbReference>
<dbReference type="Proteomes" id="UP000249081">
    <property type="component" value="Unassembled WGS sequence"/>
</dbReference>
<dbReference type="InterPro" id="IPR016161">
    <property type="entry name" value="Ald_DH/histidinol_DH"/>
</dbReference>
<evidence type="ECO:0000259" key="8">
    <source>
        <dbReference type="Pfam" id="PF00171"/>
    </source>
</evidence>
<evidence type="ECO:0000256" key="7">
    <source>
        <dbReference type="RuleBase" id="RU003345"/>
    </source>
</evidence>
<protein>
    <recommendedName>
        <fullName evidence="4">Aldehyde dehydrogenase</fullName>
    </recommendedName>
</protein>
<reference evidence="10" key="1">
    <citation type="submission" date="2018-04" db="EMBL/GenBank/DDBJ databases">
        <authorList>
            <person name="Cornet L."/>
        </authorList>
    </citation>
    <scope>NUCLEOTIDE SEQUENCE [LARGE SCALE GENOMIC DNA]</scope>
</reference>
<dbReference type="InterPro" id="IPR029510">
    <property type="entry name" value="Ald_DH_CS_GLU"/>
</dbReference>
<dbReference type="AlphaFoldDB" id="A0A2W4W7I7"/>
<dbReference type="Gene3D" id="3.40.605.10">
    <property type="entry name" value="Aldehyde Dehydrogenase, Chain A, domain 1"/>
    <property type="match status" value="1"/>
</dbReference>
<organism evidence="9 10">
    <name type="scientific">Shackletoniella antarctica</name>
    <dbReference type="NCBI Taxonomy" id="268115"/>
    <lineage>
        <taxon>Bacteria</taxon>
        <taxon>Bacillati</taxon>
        <taxon>Cyanobacteriota</taxon>
        <taxon>Cyanophyceae</taxon>
        <taxon>Oculatellales</taxon>
        <taxon>Oculatellaceae</taxon>
        <taxon>Shackletoniella</taxon>
    </lineage>
</organism>
<feature type="active site" evidence="5 6">
    <location>
        <position position="214"/>
    </location>
</feature>
<comment type="caution">
    <text evidence="9">The sequence shown here is derived from an EMBL/GenBank/DDBJ whole genome shotgun (WGS) entry which is preliminary data.</text>
</comment>
<dbReference type="GO" id="GO:0006081">
    <property type="term" value="P:aldehyde metabolic process"/>
    <property type="evidence" value="ECO:0007669"/>
    <property type="project" value="InterPro"/>
</dbReference>
<sequence>MTTLTAPTSVADLLRRQRAYWATGATRDLAFRLERLKALRAAIVKYQADIIDAARQDLGRPDFEGYFEVGVISELDYVIKHVHRWVMPRKVSLPLNQLPGSAWVQPEPLGVALIIGPWNYPFQLMISPLMGAIAAGNCAMLKPSELAPATSSVLAKLVADTFDPAHVALVEGGVDIAQALLAEKFDHIFFTGGARVGKIVMQAAAQHLTPVTLELGGKSPCIVDADVNLEVAARRIMWGKFLNAGQTCVAPDYLLVDERIKDDLVTALQQRLKDCYGDNPAQSPDYSRIVNERQFDRLVGLLGQGNVLAGGEHDRGDRYIAPTLIDGIGWDDPIMQEEIFGPILPILTYRDLGEAIAAINQRPKPLALYLFTRDRRVQAQVLEQTTAGSVGINDVILQIVVWDMPFGGVGSSGIGGYHGRYSFDTFSHLKSVLKKPFWMDLDWRYPPYGDKVKLFQKFIGLS</sequence>
<comment type="similarity">
    <text evidence="1 4 7">Belongs to the aldehyde dehydrogenase family.</text>
</comment>
<gene>
    <name evidence="9" type="ORF">DCF17_11735</name>
</gene>
<keyword evidence="3" id="KW-0520">NAD</keyword>
<proteinExistence type="inferred from homology"/>
<accession>A0A2W4W7I7</accession>
<evidence type="ECO:0000256" key="3">
    <source>
        <dbReference type="ARBA" id="ARBA00023027"/>
    </source>
</evidence>
<dbReference type="FunFam" id="3.40.309.10:FF:000003">
    <property type="entry name" value="Aldehyde dehydrogenase"/>
    <property type="match status" value="1"/>
</dbReference>
<evidence type="ECO:0000256" key="1">
    <source>
        <dbReference type="ARBA" id="ARBA00009986"/>
    </source>
</evidence>
<dbReference type="Gene3D" id="3.40.309.10">
    <property type="entry name" value="Aldehyde Dehydrogenase, Chain A, domain 2"/>
    <property type="match status" value="1"/>
</dbReference>
<dbReference type="GO" id="GO:0005737">
    <property type="term" value="C:cytoplasm"/>
    <property type="evidence" value="ECO:0007669"/>
    <property type="project" value="TreeGrafter"/>
</dbReference>
<evidence type="ECO:0000256" key="4">
    <source>
        <dbReference type="PIRNR" id="PIRNR036492"/>
    </source>
</evidence>
<dbReference type="Pfam" id="PF00171">
    <property type="entry name" value="Aldedh"/>
    <property type="match status" value="1"/>
</dbReference>
<dbReference type="InterPro" id="IPR016163">
    <property type="entry name" value="Ald_DH_C"/>
</dbReference>
<evidence type="ECO:0000256" key="2">
    <source>
        <dbReference type="ARBA" id="ARBA00023002"/>
    </source>
</evidence>
<dbReference type="PANTHER" id="PTHR43570:SF16">
    <property type="entry name" value="ALDEHYDE DEHYDROGENASE TYPE III, ISOFORM Q"/>
    <property type="match status" value="1"/>
</dbReference>
<feature type="domain" description="Aldehyde dehydrogenase" evidence="8">
    <location>
        <begin position="28"/>
        <end position="432"/>
    </location>
</feature>
<dbReference type="CDD" id="cd07136">
    <property type="entry name" value="ALDH_YwdH-P39616"/>
    <property type="match status" value="1"/>
</dbReference>